<dbReference type="PROSITE" id="PS50002">
    <property type="entry name" value="SH3"/>
    <property type="match status" value="1"/>
</dbReference>
<evidence type="ECO:0000313" key="5">
    <source>
        <dbReference type="Proteomes" id="UP000001593"/>
    </source>
</evidence>
<evidence type="ECO:0000256" key="2">
    <source>
        <dbReference type="PROSITE-ProRule" id="PRU00192"/>
    </source>
</evidence>
<dbReference type="AlphaFoldDB" id="A7S742"/>
<keyword evidence="5" id="KW-1185">Reference proteome</keyword>
<dbReference type="InterPro" id="IPR036028">
    <property type="entry name" value="SH3-like_dom_sf"/>
</dbReference>
<keyword evidence="1 2" id="KW-0728">SH3 domain</keyword>
<dbReference type="InterPro" id="IPR001452">
    <property type="entry name" value="SH3_domain"/>
</dbReference>
<feature type="non-terminal residue" evidence="4">
    <location>
        <position position="55"/>
    </location>
</feature>
<dbReference type="EMBL" id="DS469591">
    <property type="protein sequence ID" value="EDO40430.1"/>
    <property type="molecule type" value="Genomic_DNA"/>
</dbReference>
<evidence type="ECO:0000256" key="1">
    <source>
        <dbReference type="ARBA" id="ARBA00022443"/>
    </source>
</evidence>
<proteinExistence type="predicted"/>
<protein>
    <recommendedName>
        <fullName evidence="3">SH3 domain-containing protein</fullName>
    </recommendedName>
</protein>
<dbReference type="Pfam" id="PF00018">
    <property type="entry name" value="SH3_1"/>
    <property type="match status" value="1"/>
</dbReference>
<organism evidence="4 5">
    <name type="scientific">Nematostella vectensis</name>
    <name type="common">Starlet sea anemone</name>
    <dbReference type="NCBI Taxonomy" id="45351"/>
    <lineage>
        <taxon>Eukaryota</taxon>
        <taxon>Metazoa</taxon>
        <taxon>Cnidaria</taxon>
        <taxon>Anthozoa</taxon>
        <taxon>Hexacorallia</taxon>
        <taxon>Actiniaria</taxon>
        <taxon>Edwardsiidae</taxon>
        <taxon>Nematostella</taxon>
    </lineage>
</organism>
<dbReference type="SMART" id="SM00326">
    <property type="entry name" value="SH3"/>
    <property type="match status" value="1"/>
</dbReference>
<dbReference type="HOGENOM" id="CLU_186395_2_1_1"/>
<dbReference type="PRINTS" id="PR00452">
    <property type="entry name" value="SH3DOMAIN"/>
</dbReference>
<dbReference type="PhylomeDB" id="A7S742"/>
<accession>A7S742</accession>
<evidence type="ECO:0000313" key="4">
    <source>
        <dbReference type="EMBL" id="EDO40430.1"/>
    </source>
</evidence>
<gene>
    <name evidence="4" type="ORF">NEMVEDRAFT_v1g107117</name>
</gene>
<dbReference type="Gene3D" id="2.30.30.40">
    <property type="entry name" value="SH3 Domains"/>
    <property type="match status" value="1"/>
</dbReference>
<name>A7S742_NEMVE</name>
<feature type="domain" description="SH3" evidence="3">
    <location>
        <begin position="1"/>
        <end position="55"/>
    </location>
</feature>
<sequence>MEIYKACYDFQDNCETSLDFKKGDTFYITQKTDTGWWAARNLKSNELGYIPSAYV</sequence>
<dbReference type="eggNOG" id="ENOG502SET2">
    <property type="taxonomic scope" value="Eukaryota"/>
</dbReference>
<dbReference type="InParanoid" id="A7S742"/>
<dbReference type="SUPFAM" id="SSF50044">
    <property type="entry name" value="SH3-domain"/>
    <property type="match status" value="1"/>
</dbReference>
<dbReference type="Proteomes" id="UP000001593">
    <property type="component" value="Unassembled WGS sequence"/>
</dbReference>
<reference evidence="4 5" key="1">
    <citation type="journal article" date="2007" name="Science">
        <title>Sea anemone genome reveals ancestral eumetazoan gene repertoire and genomic organization.</title>
        <authorList>
            <person name="Putnam N.H."/>
            <person name="Srivastava M."/>
            <person name="Hellsten U."/>
            <person name="Dirks B."/>
            <person name="Chapman J."/>
            <person name="Salamov A."/>
            <person name="Terry A."/>
            <person name="Shapiro H."/>
            <person name="Lindquist E."/>
            <person name="Kapitonov V.V."/>
            <person name="Jurka J."/>
            <person name="Genikhovich G."/>
            <person name="Grigoriev I.V."/>
            <person name="Lucas S.M."/>
            <person name="Steele R.E."/>
            <person name="Finnerty J.R."/>
            <person name="Technau U."/>
            <person name="Martindale M.Q."/>
            <person name="Rokhsar D.S."/>
        </authorList>
    </citation>
    <scope>NUCLEOTIDE SEQUENCE [LARGE SCALE GENOMIC DNA]</scope>
    <source>
        <strain evidence="5">CH2 X CH6</strain>
    </source>
</reference>
<dbReference type="STRING" id="45351.A7S742"/>
<evidence type="ECO:0000259" key="3">
    <source>
        <dbReference type="PROSITE" id="PS50002"/>
    </source>
</evidence>